<dbReference type="RefSeq" id="WP_311705692.1">
    <property type="nucleotide sequence ID" value="NZ_JAVREL010000010.1"/>
</dbReference>
<gene>
    <name evidence="6" type="primary">vapC</name>
    <name evidence="8" type="ORF">RM590_18360</name>
</gene>
<dbReference type="InterPro" id="IPR002716">
    <property type="entry name" value="PIN_dom"/>
</dbReference>
<comment type="function">
    <text evidence="6">Toxic component of a toxin-antitoxin (TA) system. An RNase.</text>
</comment>
<protein>
    <recommendedName>
        <fullName evidence="6">Ribonuclease VapC</fullName>
        <shortName evidence="6">RNase VapC</shortName>
        <ecNumber evidence="6">3.1.-.-</ecNumber>
    </recommendedName>
    <alternativeName>
        <fullName evidence="6">Toxin VapC</fullName>
    </alternativeName>
</protein>
<dbReference type="InterPro" id="IPR022907">
    <property type="entry name" value="VapC_family"/>
</dbReference>
<evidence type="ECO:0000256" key="5">
    <source>
        <dbReference type="ARBA" id="ARBA00022842"/>
    </source>
</evidence>
<dbReference type="PANTHER" id="PTHR35901">
    <property type="entry name" value="RIBONUCLEASE VAPC3"/>
    <property type="match status" value="1"/>
</dbReference>
<accession>A0ABU2MSQ1</accession>
<dbReference type="CDD" id="cd09873">
    <property type="entry name" value="PIN_Pae0151-like"/>
    <property type="match status" value="1"/>
</dbReference>
<keyword evidence="3 6" id="KW-0479">Metal-binding</keyword>
<comment type="cofactor">
    <cofactor evidence="6">
        <name>Mg(2+)</name>
        <dbReference type="ChEBI" id="CHEBI:18420"/>
    </cofactor>
</comment>
<evidence type="ECO:0000256" key="2">
    <source>
        <dbReference type="ARBA" id="ARBA00022722"/>
    </source>
</evidence>
<dbReference type="InterPro" id="IPR044153">
    <property type="entry name" value="PIN_Pae0151-like"/>
</dbReference>
<reference evidence="9" key="1">
    <citation type="submission" date="2023-07" db="EMBL/GenBank/DDBJ databases">
        <title>30 novel species of actinomycetes from the DSMZ collection.</title>
        <authorList>
            <person name="Nouioui I."/>
        </authorList>
    </citation>
    <scope>NUCLEOTIDE SEQUENCE [LARGE SCALE GENOMIC DNA]</scope>
    <source>
        <strain evidence="9">DSM 44938</strain>
    </source>
</reference>
<dbReference type="Proteomes" id="UP001183246">
    <property type="component" value="Unassembled WGS sequence"/>
</dbReference>
<keyword evidence="2 6" id="KW-0540">Nuclease</keyword>
<proteinExistence type="inferred from homology"/>
<evidence type="ECO:0000256" key="6">
    <source>
        <dbReference type="HAMAP-Rule" id="MF_00265"/>
    </source>
</evidence>
<keyword evidence="5 6" id="KW-0460">Magnesium</keyword>
<comment type="similarity">
    <text evidence="6">Belongs to the PINc/VapC protein family.</text>
</comment>
<keyword evidence="1 6" id="KW-1277">Toxin-antitoxin system</keyword>
<evidence type="ECO:0000256" key="4">
    <source>
        <dbReference type="ARBA" id="ARBA00022801"/>
    </source>
</evidence>
<name>A0ABU2MSQ1_9ACTN</name>
<organism evidence="8 9">
    <name type="scientific">Streptomyces litchfieldiae</name>
    <dbReference type="NCBI Taxonomy" id="3075543"/>
    <lineage>
        <taxon>Bacteria</taxon>
        <taxon>Bacillati</taxon>
        <taxon>Actinomycetota</taxon>
        <taxon>Actinomycetes</taxon>
        <taxon>Kitasatosporales</taxon>
        <taxon>Streptomycetaceae</taxon>
        <taxon>Streptomyces</taxon>
    </lineage>
</organism>
<evidence type="ECO:0000313" key="9">
    <source>
        <dbReference type="Proteomes" id="UP001183246"/>
    </source>
</evidence>
<dbReference type="InterPro" id="IPR051619">
    <property type="entry name" value="TypeII_TA_RNase_PINc/VapC"/>
</dbReference>
<keyword evidence="4 6" id="KW-0378">Hydrolase</keyword>
<dbReference type="Pfam" id="PF01850">
    <property type="entry name" value="PIN"/>
    <property type="match status" value="1"/>
</dbReference>
<comment type="caution">
    <text evidence="8">The sequence shown here is derived from an EMBL/GenBank/DDBJ whole genome shotgun (WGS) entry which is preliminary data.</text>
</comment>
<dbReference type="Gene3D" id="3.40.50.1010">
    <property type="entry name" value="5'-nuclease"/>
    <property type="match status" value="1"/>
</dbReference>
<dbReference type="EC" id="3.1.-.-" evidence="6"/>
<dbReference type="PANTHER" id="PTHR35901:SF1">
    <property type="entry name" value="EXONUCLEASE VAPC9"/>
    <property type="match status" value="1"/>
</dbReference>
<keyword evidence="6" id="KW-0800">Toxin</keyword>
<dbReference type="EMBL" id="JAVREL010000010">
    <property type="protein sequence ID" value="MDT0344560.1"/>
    <property type="molecule type" value="Genomic_DNA"/>
</dbReference>
<feature type="binding site" evidence="6">
    <location>
        <position position="98"/>
    </location>
    <ligand>
        <name>Mg(2+)</name>
        <dbReference type="ChEBI" id="CHEBI:18420"/>
    </ligand>
</feature>
<dbReference type="HAMAP" id="MF_00265">
    <property type="entry name" value="VapC_Nob1"/>
    <property type="match status" value="1"/>
</dbReference>
<evidence type="ECO:0000256" key="3">
    <source>
        <dbReference type="ARBA" id="ARBA00022723"/>
    </source>
</evidence>
<feature type="domain" description="PIN" evidence="7">
    <location>
        <begin position="2"/>
        <end position="123"/>
    </location>
</feature>
<evidence type="ECO:0000256" key="1">
    <source>
        <dbReference type="ARBA" id="ARBA00022649"/>
    </source>
</evidence>
<keyword evidence="9" id="KW-1185">Reference proteome</keyword>
<dbReference type="InterPro" id="IPR029060">
    <property type="entry name" value="PIN-like_dom_sf"/>
</dbReference>
<sequence>MIVVDASVAALLFADPETEPRVKAARTVLARDPVWVVPEHWKIEVFSTLRGLWLGRKLSDERTRRAVAGIPRMVVTVVPTDSLMPRMWELRGNVSGYDAAYVAAAEAYECALVTADARLARAGGVRCPIEVIA</sequence>
<feature type="binding site" evidence="6">
    <location>
        <position position="5"/>
    </location>
    <ligand>
        <name>Mg(2+)</name>
        <dbReference type="ChEBI" id="CHEBI:18420"/>
    </ligand>
</feature>
<evidence type="ECO:0000313" key="8">
    <source>
        <dbReference type="EMBL" id="MDT0344560.1"/>
    </source>
</evidence>
<evidence type="ECO:0000259" key="7">
    <source>
        <dbReference type="Pfam" id="PF01850"/>
    </source>
</evidence>
<dbReference type="SUPFAM" id="SSF88723">
    <property type="entry name" value="PIN domain-like"/>
    <property type="match status" value="1"/>
</dbReference>